<name>A0ABU1UND6_9ACTN</name>
<feature type="region of interest" description="Disordered" evidence="1">
    <location>
        <begin position="112"/>
        <end position="133"/>
    </location>
</feature>
<feature type="transmembrane region" description="Helical" evidence="2">
    <location>
        <begin position="12"/>
        <end position="30"/>
    </location>
</feature>
<evidence type="ECO:0000313" key="3">
    <source>
        <dbReference type="EMBL" id="MDR7086687.1"/>
    </source>
</evidence>
<evidence type="ECO:0000256" key="1">
    <source>
        <dbReference type="SAM" id="MobiDB-lite"/>
    </source>
</evidence>
<evidence type="ECO:0008006" key="5">
    <source>
        <dbReference type="Google" id="ProtNLM"/>
    </source>
</evidence>
<reference evidence="3 4" key="1">
    <citation type="submission" date="2023-07" db="EMBL/GenBank/DDBJ databases">
        <title>Sorghum-associated microbial communities from plants grown in Nebraska, USA.</title>
        <authorList>
            <person name="Schachtman D."/>
        </authorList>
    </citation>
    <scope>NUCLEOTIDE SEQUENCE [LARGE SCALE GENOMIC DNA]</scope>
    <source>
        <strain evidence="3 4">BE248</strain>
    </source>
</reference>
<keyword evidence="2" id="KW-1133">Transmembrane helix</keyword>
<keyword evidence="4" id="KW-1185">Reference proteome</keyword>
<sequence>MANPFRSKTATNVAFVVATLLMIAGAIFWAKDNFKEQNRPESKETVAPVILMSSDGVEDNIERRLSGREGRPIVAKCPKKVDQAIGTKFDCDVFFPNREDAIATAHVVVDGPNGEFSWKSEPKVKSDDDEEAT</sequence>
<gene>
    <name evidence="3" type="ORF">J2X11_001526</name>
</gene>
<evidence type="ECO:0000313" key="4">
    <source>
        <dbReference type="Proteomes" id="UP001257739"/>
    </source>
</evidence>
<dbReference type="EMBL" id="JAVDWH010000001">
    <property type="protein sequence ID" value="MDR7086687.1"/>
    <property type="molecule type" value="Genomic_DNA"/>
</dbReference>
<protein>
    <recommendedName>
        <fullName evidence="5">DUF4333 domain-containing protein</fullName>
    </recommendedName>
</protein>
<keyword evidence="2" id="KW-0812">Transmembrane</keyword>
<keyword evidence="2" id="KW-0472">Membrane</keyword>
<proteinExistence type="predicted"/>
<evidence type="ECO:0000256" key="2">
    <source>
        <dbReference type="SAM" id="Phobius"/>
    </source>
</evidence>
<dbReference type="Proteomes" id="UP001257739">
    <property type="component" value="Unassembled WGS sequence"/>
</dbReference>
<accession>A0ABU1UND6</accession>
<comment type="caution">
    <text evidence="3">The sequence shown here is derived from an EMBL/GenBank/DDBJ whole genome shotgun (WGS) entry which is preliminary data.</text>
</comment>
<organism evidence="3 4">
    <name type="scientific">Aeromicrobium panaciterrae</name>
    <dbReference type="NCBI Taxonomy" id="363861"/>
    <lineage>
        <taxon>Bacteria</taxon>
        <taxon>Bacillati</taxon>
        <taxon>Actinomycetota</taxon>
        <taxon>Actinomycetes</taxon>
        <taxon>Propionibacteriales</taxon>
        <taxon>Nocardioidaceae</taxon>
        <taxon>Aeromicrobium</taxon>
    </lineage>
</organism>
<dbReference type="RefSeq" id="WP_309969011.1">
    <property type="nucleotide sequence ID" value="NZ_JAVDWH010000001.1"/>
</dbReference>